<protein>
    <submittedName>
        <fullName evidence="4">Bifunctional nicotinamide mononucleotide adenylyltransferase/ADP-ribose pyrophosphatase</fullName>
    </submittedName>
</protein>
<dbReference type="CDD" id="cd18873">
    <property type="entry name" value="NUDIX_NadM_like"/>
    <property type="match status" value="1"/>
</dbReference>
<dbReference type="EMBL" id="MWDQ01000150">
    <property type="protein sequence ID" value="OQB71691.1"/>
    <property type="molecule type" value="Genomic_DNA"/>
</dbReference>
<dbReference type="SUPFAM" id="SSF52949">
    <property type="entry name" value="Macro domain-like"/>
    <property type="match status" value="1"/>
</dbReference>
<reference evidence="4" key="1">
    <citation type="submission" date="2017-02" db="EMBL/GenBank/DDBJ databases">
        <title>Delving into the versatile metabolic prowess of the omnipresent phylum Bacteroidetes.</title>
        <authorList>
            <person name="Nobu M.K."/>
            <person name="Mei R."/>
            <person name="Narihiro T."/>
            <person name="Kuroda K."/>
            <person name="Liu W.-T."/>
        </authorList>
    </citation>
    <scope>NUCLEOTIDE SEQUENCE</scope>
    <source>
        <strain evidence="4">ADurb.Bin131</strain>
    </source>
</reference>
<evidence type="ECO:0000256" key="2">
    <source>
        <dbReference type="RuleBase" id="RU003476"/>
    </source>
</evidence>
<dbReference type="InterPro" id="IPR020084">
    <property type="entry name" value="NUDIX_hydrolase_CS"/>
</dbReference>
<evidence type="ECO:0000313" key="4">
    <source>
        <dbReference type="EMBL" id="OQB71691.1"/>
    </source>
</evidence>
<dbReference type="InterPro" id="IPR020476">
    <property type="entry name" value="Nudix_hydrolase"/>
</dbReference>
<feature type="domain" description="Nudix hydrolase" evidence="3">
    <location>
        <begin position="151"/>
        <end position="285"/>
    </location>
</feature>
<evidence type="ECO:0000256" key="1">
    <source>
        <dbReference type="ARBA" id="ARBA00022801"/>
    </source>
</evidence>
<keyword evidence="4" id="KW-0808">Transferase</keyword>
<dbReference type="Pfam" id="PF00293">
    <property type="entry name" value="NUDIX"/>
    <property type="match status" value="1"/>
</dbReference>
<dbReference type="InterPro" id="IPR043472">
    <property type="entry name" value="Macro_dom-like"/>
</dbReference>
<dbReference type="PANTHER" id="PTHR43736:SF1">
    <property type="entry name" value="DIHYDRONEOPTERIN TRIPHOSPHATE DIPHOSPHATASE"/>
    <property type="match status" value="1"/>
</dbReference>
<keyword evidence="1 2" id="KW-0378">Hydrolase</keyword>
<sequence>MKLITMEKVKYFVSDKIIEITSRESGNDNVDFVVRESSKFSGIKTKSISNKSNRKRYILHVSIPDASRKEIRDKIKETVRDCLQQMEKFSCTSALLPVFGCMTNKISVQESFKIMMGEIISSWGQMKNLGNIIVILPENSFERCEKVATEMLQHLVRKIFRNPYPASDTIIKKDGGVVLIYRKNPPRGWAIPGGFINYGESAEDAAIREAKEETGLDITNLNLFGVFSDPQRDPRFHTLSIVFVADGRGKIHPGDDALKARVFYRDGLPEDVVFDHREILKRFFQSNVNLTKV</sequence>
<dbReference type="GO" id="GO:0016787">
    <property type="term" value="F:hydrolase activity"/>
    <property type="evidence" value="ECO:0007669"/>
    <property type="project" value="UniProtKB-KW"/>
</dbReference>
<gene>
    <name evidence="4" type="ORF">BWX89_01612</name>
</gene>
<dbReference type="AlphaFoldDB" id="A0A1V6C4C0"/>
<dbReference type="GO" id="GO:0016779">
    <property type="term" value="F:nucleotidyltransferase activity"/>
    <property type="evidence" value="ECO:0007669"/>
    <property type="project" value="UniProtKB-KW"/>
</dbReference>
<comment type="similarity">
    <text evidence="2">Belongs to the Nudix hydrolase family.</text>
</comment>
<dbReference type="SUPFAM" id="SSF55811">
    <property type="entry name" value="Nudix"/>
    <property type="match status" value="1"/>
</dbReference>
<dbReference type="PROSITE" id="PS51462">
    <property type="entry name" value="NUDIX"/>
    <property type="match status" value="1"/>
</dbReference>
<proteinExistence type="inferred from homology"/>
<dbReference type="PRINTS" id="PR00502">
    <property type="entry name" value="NUDIXFAMILY"/>
</dbReference>
<organism evidence="4">
    <name type="scientific">candidate division TA06 bacterium ADurb.Bin131</name>
    <dbReference type="NCBI Taxonomy" id="1852827"/>
    <lineage>
        <taxon>Bacteria</taxon>
        <taxon>Bacteria division TA06</taxon>
    </lineage>
</organism>
<comment type="caution">
    <text evidence="4">The sequence shown here is derived from an EMBL/GenBank/DDBJ whole genome shotgun (WGS) entry which is preliminary data.</text>
</comment>
<dbReference type="Proteomes" id="UP000485562">
    <property type="component" value="Unassembled WGS sequence"/>
</dbReference>
<evidence type="ECO:0000259" key="3">
    <source>
        <dbReference type="PROSITE" id="PS51462"/>
    </source>
</evidence>
<dbReference type="Gene3D" id="3.40.220.10">
    <property type="entry name" value="Leucine Aminopeptidase, subunit E, domain 1"/>
    <property type="match status" value="1"/>
</dbReference>
<keyword evidence="4" id="KW-0548">Nucleotidyltransferase</keyword>
<name>A0A1V6C4C0_UNCT6</name>
<dbReference type="PANTHER" id="PTHR43736">
    <property type="entry name" value="ADP-RIBOSE PYROPHOSPHATASE"/>
    <property type="match status" value="1"/>
</dbReference>
<accession>A0A1V6C4C0</accession>
<dbReference type="PROSITE" id="PS00893">
    <property type="entry name" value="NUDIX_BOX"/>
    <property type="match status" value="1"/>
</dbReference>
<dbReference type="InterPro" id="IPR015797">
    <property type="entry name" value="NUDIX_hydrolase-like_dom_sf"/>
</dbReference>
<dbReference type="Gene3D" id="3.90.79.10">
    <property type="entry name" value="Nucleoside Triphosphate Pyrophosphohydrolase"/>
    <property type="match status" value="1"/>
</dbReference>
<dbReference type="InterPro" id="IPR000086">
    <property type="entry name" value="NUDIX_hydrolase_dom"/>
</dbReference>